<reference evidence="1" key="1">
    <citation type="journal article" date="2020" name="bioRxiv">
        <title>Chromosome-level reference genome of the European wasp spider Argiope bruennichi: a resource for studies on range expansion and evolutionary adaptation.</title>
        <authorList>
            <person name="Sheffer M.M."/>
            <person name="Hoppe A."/>
            <person name="Krehenwinkel H."/>
            <person name="Uhl G."/>
            <person name="Kuss A.W."/>
            <person name="Jensen L."/>
            <person name="Jensen C."/>
            <person name="Gillespie R.G."/>
            <person name="Hoff K.J."/>
            <person name="Prost S."/>
        </authorList>
    </citation>
    <scope>NUCLEOTIDE SEQUENCE</scope>
</reference>
<keyword evidence="2" id="KW-1185">Reference proteome</keyword>
<organism evidence="1 2">
    <name type="scientific">Argiope bruennichi</name>
    <name type="common">Wasp spider</name>
    <name type="synonym">Aranea bruennichi</name>
    <dbReference type="NCBI Taxonomy" id="94029"/>
    <lineage>
        <taxon>Eukaryota</taxon>
        <taxon>Metazoa</taxon>
        <taxon>Ecdysozoa</taxon>
        <taxon>Arthropoda</taxon>
        <taxon>Chelicerata</taxon>
        <taxon>Arachnida</taxon>
        <taxon>Araneae</taxon>
        <taxon>Araneomorphae</taxon>
        <taxon>Entelegynae</taxon>
        <taxon>Araneoidea</taxon>
        <taxon>Araneidae</taxon>
        <taxon>Argiope</taxon>
    </lineage>
</organism>
<comment type="caution">
    <text evidence="1">The sequence shown here is derived from an EMBL/GenBank/DDBJ whole genome shotgun (WGS) entry which is preliminary data.</text>
</comment>
<sequence length="90" mass="9914">VEGAKVAIIASVVKNWSRTPGSGEGANVAIIAQWLENWSRKTGGREFIPPLVARAISYVFTFNVLVSFCKKVYLCFRGEVLLQRSNIARG</sequence>
<dbReference type="EMBL" id="JABXBU010000107">
    <property type="protein sequence ID" value="KAF8784215.1"/>
    <property type="molecule type" value="Genomic_DNA"/>
</dbReference>
<evidence type="ECO:0000313" key="2">
    <source>
        <dbReference type="Proteomes" id="UP000807504"/>
    </source>
</evidence>
<dbReference type="Proteomes" id="UP000807504">
    <property type="component" value="Unassembled WGS sequence"/>
</dbReference>
<protein>
    <submittedName>
        <fullName evidence="1">Uncharacterized protein</fullName>
    </submittedName>
</protein>
<evidence type="ECO:0000313" key="1">
    <source>
        <dbReference type="EMBL" id="KAF8784215.1"/>
    </source>
</evidence>
<accession>A0A8T0F1J7</accession>
<gene>
    <name evidence="1" type="ORF">HNY73_011556</name>
</gene>
<proteinExistence type="predicted"/>
<dbReference type="AlphaFoldDB" id="A0A8T0F1J7"/>
<reference evidence="1" key="2">
    <citation type="submission" date="2020-06" db="EMBL/GenBank/DDBJ databases">
        <authorList>
            <person name="Sheffer M."/>
        </authorList>
    </citation>
    <scope>NUCLEOTIDE SEQUENCE</scope>
</reference>
<feature type="non-terminal residue" evidence="1">
    <location>
        <position position="1"/>
    </location>
</feature>
<name>A0A8T0F1J7_ARGBR</name>